<reference evidence="8 9" key="1">
    <citation type="submission" date="2016-09" db="EMBL/GenBank/DDBJ databases">
        <title>Rhizobium sp. nov., a novel species isolated from the rice rhizosphere.</title>
        <authorList>
            <person name="Zhao J."/>
            <person name="Zhang X."/>
        </authorList>
    </citation>
    <scope>NUCLEOTIDE SEQUENCE [LARGE SCALE GENOMIC DNA]</scope>
    <source>
        <strain evidence="8 9">MH17</strain>
    </source>
</reference>
<dbReference type="Gene3D" id="2.40.110.10">
    <property type="entry name" value="Butyryl-CoA Dehydrogenase, subunit A, domain 2"/>
    <property type="match status" value="1"/>
</dbReference>
<dbReference type="InterPro" id="IPR037069">
    <property type="entry name" value="AcylCoA_DH/ox_N_sf"/>
</dbReference>
<evidence type="ECO:0000259" key="5">
    <source>
        <dbReference type="Pfam" id="PF02770"/>
    </source>
</evidence>
<dbReference type="Proteomes" id="UP000186143">
    <property type="component" value="Unassembled WGS sequence"/>
</dbReference>
<evidence type="ECO:0000259" key="6">
    <source>
        <dbReference type="Pfam" id="PF02771"/>
    </source>
</evidence>
<feature type="region of interest" description="Disordered" evidence="4">
    <location>
        <begin position="1"/>
        <end position="25"/>
    </location>
</feature>
<dbReference type="InterPro" id="IPR023922">
    <property type="entry name" value="S04_starv_induced_SfnB"/>
</dbReference>
<evidence type="ECO:0000256" key="1">
    <source>
        <dbReference type="ARBA" id="ARBA00022630"/>
    </source>
</evidence>
<comment type="caution">
    <text evidence="8">The sequence shown here is derived from an EMBL/GenBank/DDBJ whole genome shotgun (WGS) entry which is preliminary data.</text>
</comment>
<dbReference type="PANTHER" id="PTHR48083">
    <property type="entry name" value="MEDIUM-CHAIN SPECIFIC ACYL-COA DEHYDROGENASE, MITOCHONDRIAL-RELATED"/>
    <property type="match status" value="1"/>
</dbReference>
<dbReference type="GO" id="GO:0050660">
    <property type="term" value="F:flavin adenine dinucleotide binding"/>
    <property type="evidence" value="ECO:0007669"/>
    <property type="project" value="InterPro"/>
</dbReference>
<dbReference type="GO" id="GO:0005737">
    <property type="term" value="C:cytoplasm"/>
    <property type="evidence" value="ECO:0007669"/>
    <property type="project" value="TreeGrafter"/>
</dbReference>
<dbReference type="RefSeq" id="WP_075636766.1">
    <property type="nucleotide sequence ID" value="NZ_MKIO01000041.1"/>
</dbReference>
<evidence type="ECO:0000313" key="9">
    <source>
        <dbReference type="Proteomes" id="UP000186143"/>
    </source>
</evidence>
<dbReference type="Gene3D" id="1.20.140.10">
    <property type="entry name" value="Butyryl-CoA Dehydrogenase, subunit A, domain 3"/>
    <property type="match status" value="1"/>
</dbReference>
<dbReference type="InterPro" id="IPR050741">
    <property type="entry name" value="Acyl-CoA_dehydrogenase"/>
</dbReference>
<dbReference type="EMBL" id="MKIO01000041">
    <property type="protein sequence ID" value="OLP52900.1"/>
    <property type="molecule type" value="Genomic_DNA"/>
</dbReference>
<dbReference type="NCBIfam" id="TIGR04022">
    <property type="entry name" value="sulfur_SfnB"/>
    <property type="match status" value="1"/>
</dbReference>
<dbReference type="PIRSF" id="PIRSF016578">
    <property type="entry name" value="HsaA"/>
    <property type="match status" value="1"/>
</dbReference>
<evidence type="ECO:0000259" key="7">
    <source>
        <dbReference type="Pfam" id="PF08028"/>
    </source>
</evidence>
<keyword evidence="1" id="KW-0285">Flavoprotein</keyword>
<name>A0A1Q9ADA7_9HYPH</name>
<dbReference type="Pfam" id="PF02771">
    <property type="entry name" value="Acyl-CoA_dh_N"/>
    <property type="match status" value="1"/>
</dbReference>
<dbReference type="OrthoDB" id="6184213at2"/>
<dbReference type="GO" id="GO:0033539">
    <property type="term" value="P:fatty acid beta-oxidation using acyl-CoA dehydrogenase"/>
    <property type="evidence" value="ECO:0007669"/>
    <property type="project" value="TreeGrafter"/>
</dbReference>
<dbReference type="PANTHER" id="PTHR48083:SF19">
    <property type="entry name" value="FLAVIN-DEPENDENT MONOOXYGENASE, OXYGENASE SUBUNIT HSAA"/>
    <property type="match status" value="1"/>
</dbReference>
<dbReference type="InterPro" id="IPR046373">
    <property type="entry name" value="Acyl-CoA_Oxase/DH_mid-dom_sf"/>
</dbReference>
<feature type="domain" description="Acyl-CoA oxidase/dehydrogenase middle" evidence="5">
    <location>
        <begin position="145"/>
        <end position="223"/>
    </location>
</feature>
<evidence type="ECO:0000256" key="4">
    <source>
        <dbReference type="SAM" id="MobiDB-lite"/>
    </source>
</evidence>
<keyword evidence="2" id="KW-0560">Oxidoreductase</keyword>
<dbReference type="InterPro" id="IPR006091">
    <property type="entry name" value="Acyl-CoA_Oxase/DH_mid-dom"/>
</dbReference>
<dbReference type="InterPro" id="IPR036250">
    <property type="entry name" value="AcylCo_DH-like_C"/>
</dbReference>
<dbReference type="InterPro" id="IPR009100">
    <property type="entry name" value="AcylCoA_DH/oxidase_NM_dom_sf"/>
</dbReference>
<dbReference type="Pfam" id="PF08028">
    <property type="entry name" value="Acyl-CoA_dh_2"/>
    <property type="match status" value="1"/>
</dbReference>
<proteinExistence type="inferred from homology"/>
<organism evidence="8 9">
    <name type="scientific">Xaviernesmea rhizosphaerae</name>
    <dbReference type="NCBI Taxonomy" id="1672749"/>
    <lineage>
        <taxon>Bacteria</taxon>
        <taxon>Pseudomonadati</taxon>
        <taxon>Pseudomonadota</taxon>
        <taxon>Alphaproteobacteria</taxon>
        <taxon>Hyphomicrobiales</taxon>
        <taxon>Rhizobiaceae</taxon>
        <taxon>Rhizobium/Agrobacterium group</taxon>
        <taxon>Xaviernesmea</taxon>
    </lineage>
</organism>
<dbReference type="GO" id="GO:0003995">
    <property type="term" value="F:acyl-CoA dehydrogenase activity"/>
    <property type="evidence" value="ECO:0007669"/>
    <property type="project" value="TreeGrafter"/>
</dbReference>
<dbReference type="Pfam" id="PF02770">
    <property type="entry name" value="Acyl-CoA_dh_M"/>
    <property type="match status" value="1"/>
</dbReference>
<evidence type="ECO:0000313" key="8">
    <source>
        <dbReference type="EMBL" id="OLP52900.1"/>
    </source>
</evidence>
<feature type="domain" description="Acyl-CoA dehydrogenase/oxidase N-terminal" evidence="6">
    <location>
        <begin position="25"/>
        <end position="130"/>
    </location>
</feature>
<protein>
    <submittedName>
        <fullName evidence="8">SfnB family sulfur acquisition oxidoreductase</fullName>
    </submittedName>
</protein>
<gene>
    <name evidence="8" type="ORF">BJF92_17770</name>
</gene>
<feature type="domain" description="Acyl-CoA dehydrogenase C-terminal" evidence="7">
    <location>
        <begin position="250"/>
        <end position="382"/>
    </location>
</feature>
<accession>A0A1Q9ADA7</accession>
<evidence type="ECO:0000256" key="2">
    <source>
        <dbReference type="ARBA" id="ARBA00023002"/>
    </source>
</evidence>
<comment type="similarity">
    <text evidence="3">Belongs to the HpaH/HsaA monooxygenase family.</text>
</comment>
<sequence length="407" mass="43603">MSQSSSPLRRAPDAPHAARITSEAEALQTARQLAKTFAEGAAKRDRERILPHAELDALSASGLLALSVPKAYGGLGASNATLAEVIAILAEADGSIGQIPQNHFYILEALRHDGSEEQKRFYFERALAGDRFGNALSEIGTKTVGQYNTRITADGEGFRINGRKAYSTGVLFADWIVVFAKDENDQLTMSFLPRGTEGVEIIDDWDGFGQRTTGSGTTILTNVPVPAGAIVRHHKGFERPGTIGAVGQILHAGIDLGIARAAFNETVTFVRTRSRPWTNAGVERASDDPLTVSRVGQLAIRLEAATAVVEVAGRKIDLAQADPAEANTVAASLSVAAAKALTTEIAIEATNALFELAGTSATREGLNLDRHWRNARTHTVHDPVRWKYHVVGNFHLNDTAPPRSGAF</sequence>
<dbReference type="SUPFAM" id="SSF47203">
    <property type="entry name" value="Acyl-CoA dehydrogenase C-terminal domain-like"/>
    <property type="match status" value="1"/>
</dbReference>
<evidence type="ECO:0000256" key="3">
    <source>
        <dbReference type="ARBA" id="ARBA00049661"/>
    </source>
</evidence>
<dbReference type="GO" id="GO:0016712">
    <property type="term" value="F:oxidoreductase activity, acting on paired donors, with incorporation or reduction of molecular oxygen, reduced flavin or flavoprotein as one donor, and incorporation of one atom of oxygen"/>
    <property type="evidence" value="ECO:0007669"/>
    <property type="project" value="TreeGrafter"/>
</dbReference>
<dbReference type="STRING" id="1672749.BJF92_17770"/>
<dbReference type="AlphaFoldDB" id="A0A1Q9ADA7"/>
<dbReference type="SUPFAM" id="SSF56645">
    <property type="entry name" value="Acyl-CoA dehydrogenase NM domain-like"/>
    <property type="match status" value="1"/>
</dbReference>
<dbReference type="Gene3D" id="1.10.540.10">
    <property type="entry name" value="Acyl-CoA dehydrogenase/oxidase, N-terminal domain"/>
    <property type="match status" value="1"/>
</dbReference>
<dbReference type="InterPro" id="IPR013107">
    <property type="entry name" value="Acyl-CoA_DH_C"/>
</dbReference>
<dbReference type="InterPro" id="IPR013786">
    <property type="entry name" value="AcylCoA_DH/ox_N"/>
</dbReference>